<comment type="caution">
    <text evidence="2">The sequence shown here is derived from an EMBL/GenBank/DDBJ whole genome shotgun (WGS) entry which is preliminary data.</text>
</comment>
<proteinExistence type="predicted"/>
<dbReference type="PANTHER" id="PTHR40031">
    <property type="entry name" value="HYPOTHETICAL MEMBRANE SPANNING PROTEIN"/>
    <property type="match status" value="1"/>
</dbReference>
<dbReference type="AlphaFoldDB" id="A0A0W0WZW9"/>
<feature type="transmembrane region" description="Helical" evidence="1">
    <location>
        <begin position="59"/>
        <end position="80"/>
    </location>
</feature>
<name>A0A0W0WZW9_9GAMM</name>
<feature type="transmembrane region" description="Helical" evidence="1">
    <location>
        <begin position="128"/>
        <end position="148"/>
    </location>
</feature>
<evidence type="ECO:0000256" key="1">
    <source>
        <dbReference type="SAM" id="Phobius"/>
    </source>
</evidence>
<protein>
    <submittedName>
        <fullName evidence="2">Integral membrane protein</fullName>
    </submittedName>
</protein>
<dbReference type="EMBL" id="LNYP01000029">
    <property type="protein sequence ID" value="KTD37857.1"/>
    <property type="molecule type" value="Genomic_DNA"/>
</dbReference>
<dbReference type="PANTHER" id="PTHR40031:SF1">
    <property type="entry name" value="MEMBRANE-BOUND METAL-DEPENDENT HYDROLASE"/>
    <property type="match status" value="1"/>
</dbReference>
<feature type="transmembrane region" description="Helical" evidence="1">
    <location>
        <begin position="155"/>
        <end position="171"/>
    </location>
</feature>
<dbReference type="InterPro" id="IPR053170">
    <property type="entry name" value="Transcription_regulator"/>
</dbReference>
<keyword evidence="1" id="KW-1133">Transmembrane helix</keyword>
<dbReference type="RefSeq" id="WP_025385297.1">
    <property type="nucleotide sequence ID" value="NZ_LCUA01000002.1"/>
</dbReference>
<dbReference type="Proteomes" id="UP000054858">
    <property type="component" value="Unassembled WGS sequence"/>
</dbReference>
<keyword evidence="1" id="KW-0472">Membrane</keyword>
<keyword evidence="1" id="KW-0812">Transmembrane</keyword>
<dbReference type="PATRIC" id="fig|29423.5.peg.1608"/>
<organism evidence="2 3">
    <name type="scientific">Legionella oakridgensis</name>
    <dbReference type="NCBI Taxonomy" id="29423"/>
    <lineage>
        <taxon>Bacteria</taxon>
        <taxon>Pseudomonadati</taxon>
        <taxon>Pseudomonadota</taxon>
        <taxon>Gammaproteobacteria</taxon>
        <taxon>Legionellales</taxon>
        <taxon>Legionellaceae</taxon>
        <taxon>Legionella</taxon>
    </lineage>
</organism>
<evidence type="ECO:0000313" key="2">
    <source>
        <dbReference type="EMBL" id="KTD37857.1"/>
    </source>
</evidence>
<evidence type="ECO:0000313" key="3">
    <source>
        <dbReference type="Proteomes" id="UP000054858"/>
    </source>
</evidence>
<sequence length="325" mass="37104">MDPVTQGALGAACSQAILHGHDKRNAWLVGALGGMAADLDLFIRSSQDPMLFFIYHRQFTHSLSFIPIGGLLVALVLLPFKRFRLQWRWTLLAALIGYATHALLDACTSYGTVLFWPFSERRVAWDVMAIIDPLFTIPLILGIVWTVVFDNRRGVLIGLMFAGLLLMFNVWQHHRAVVAVSRYAYEQQWNFKRLRAFPDLASSTQWRTVTYINGKLLIADVVTPLFNSSKIYPVAFFPDFGTKDLPNSVDEAGQQRRDYNVFDWFTDGYLIAARQQPLVLVDARYLTGYNPLVALWGIRFDMHKTHVDIVRSIHLDDGHNLHHEE</sequence>
<reference evidence="2 3" key="1">
    <citation type="submission" date="2015-11" db="EMBL/GenBank/DDBJ databases">
        <title>Genomic analysis of 38 Legionella species identifies large and diverse effector repertoires.</title>
        <authorList>
            <person name="Burstein D."/>
            <person name="Amaro F."/>
            <person name="Zusman T."/>
            <person name="Lifshitz Z."/>
            <person name="Cohen O."/>
            <person name="Gilbert J.A."/>
            <person name="Pupko T."/>
            <person name="Shuman H.A."/>
            <person name="Segal G."/>
        </authorList>
    </citation>
    <scope>NUCLEOTIDE SEQUENCE [LARGE SCALE GENOMIC DNA]</scope>
    <source>
        <strain evidence="2 3">Oak Ridge-10</strain>
    </source>
</reference>
<gene>
    <name evidence="2" type="ORF">Loak_1533</name>
</gene>
<dbReference type="InterPro" id="IPR007404">
    <property type="entry name" value="YdjM-like"/>
</dbReference>
<feature type="transmembrane region" description="Helical" evidence="1">
    <location>
        <begin position="92"/>
        <end position="116"/>
    </location>
</feature>
<accession>A0A0W0WZW9</accession>
<dbReference type="Pfam" id="PF04307">
    <property type="entry name" value="YdjM"/>
    <property type="match status" value="1"/>
</dbReference>